<reference evidence="2 3" key="1">
    <citation type="submission" date="2024-10" db="EMBL/GenBank/DDBJ databases">
        <title>Updated reference genomes for cyclostephanoid diatoms.</title>
        <authorList>
            <person name="Roberts W.R."/>
            <person name="Alverson A.J."/>
        </authorList>
    </citation>
    <scope>NUCLEOTIDE SEQUENCE [LARGE SCALE GENOMIC DNA]</scope>
    <source>
        <strain evidence="2 3">AJA276-08</strain>
    </source>
</reference>
<protein>
    <submittedName>
        <fullName evidence="2">Uncharacterized protein</fullName>
    </submittedName>
</protein>
<sequence>MDTHSEVRRISFAELLMYRFGYDVIRRHESGANRDAQDEMEKVKANIIQLTEVARNAALATEVAHQSEARALGQELAALKAAEDARQAAKISDKTRENATRVIETLKLQEELSIRKKEGLENIASDDSKGVVSRNKSKAELAILLSEDQINLRAAKIHQEMAAKNTIAAAKKSEECVALTEAALERATHARKEATRLKSHRDSDSRNQHG</sequence>
<feature type="region of interest" description="Disordered" evidence="1">
    <location>
        <begin position="189"/>
        <end position="210"/>
    </location>
</feature>
<gene>
    <name evidence="2" type="ORF">ACHAW5_007737</name>
</gene>
<name>A0ABD3N3E8_9STRA</name>
<comment type="caution">
    <text evidence="2">The sequence shown here is derived from an EMBL/GenBank/DDBJ whole genome shotgun (WGS) entry which is preliminary data.</text>
</comment>
<proteinExistence type="predicted"/>
<dbReference type="InterPro" id="IPR053356">
    <property type="entry name" value="Calcium-reg_actin-bundling"/>
</dbReference>
<keyword evidence="3" id="KW-1185">Reference proteome</keyword>
<dbReference type="PANTHER" id="PTHR37009">
    <property type="entry name" value="EF-HAND DOMAIN-CONTAINING PROTEIN"/>
    <property type="match status" value="1"/>
</dbReference>
<organism evidence="2 3">
    <name type="scientific">Stephanodiscus triporus</name>
    <dbReference type="NCBI Taxonomy" id="2934178"/>
    <lineage>
        <taxon>Eukaryota</taxon>
        <taxon>Sar</taxon>
        <taxon>Stramenopiles</taxon>
        <taxon>Ochrophyta</taxon>
        <taxon>Bacillariophyta</taxon>
        <taxon>Coscinodiscophyceae</taxon>
        <taxon>Thalassiosirophycidae</taxon>
        <taxon>Stephanodiscales</taxon>
        <taxon>Stephanodiscaceae</taxon>
        <taxon>Stephanodiscus</taxon>
    </lineage>
</organism>
<dbReference type="PANTHER" id="PTHR37009:SF2">
    <property type="entry name" value="TOLA PROTEIN"/>
    <property type="match status" value="1"/>
</dbReference>
<dbReference type="Proteomes" id="UP001530315">
    <property type="component" value="Unassembled WGS sequence"/>
</dbReference>
<accession>A0ABD3N3E8</accession>
<evidence type="ECO:0000256" key="1">
    <source>
        <dbReference type="SAM" id="MobiDB-lite"/>
    </source>
</evidence>
<evidence type="ECO:0000313" key="2">
    <source>
        <dbReference type="EMBL" id="KAL3770596.1"/>
    </source>
</evidence>
<evidence type="ECO:0000313" key="3">
    <source>
        <dbReference type="Proteomes" id="UP001530315"/>
    </source>
</evidence>
<dbReference type="AlphaFoldDB" id="A0ABD3N3E8"/>
<dbReference type="EMBL" id="JALLAZ020001625">
    <property type="protein sequence ID" value="KAL3770596.1"/>
    <property type="molecule type" value="Genomic_DNA"/>
</dbReference>